<proteinExistence type="predicted"/>
<organism evidence="1 2">
    <name type="scientific">Monoraphidium neglectum</name>
    <dbReference type="NCBI Taxonomy" id="145388"/>
    <lineage>
        <taxon>Eukaryota</taxon>
        <taxon>Viridiplantae</taxon>
        <taxon>Chlorophyta</taxon>
        <taxon>core chlorophytes</taxon>
        <taxon>Chlorophyceae</taxon>
        <taxon>CS clade</taxon>
        <taxon>Sphaeropleales</taxon>
        <taxon>Selenastraceae</taxon>
        <taxon>Monoraphidium</taxon>
    </lineage>
</organism>
<dbReference type="EMBL" id="KK103453">
    <property type="protein sequence ID" value="KIY95547.1"/>
    <property type="molecule type" value="Genomic_DNA"/>
</dbReference>
<accession>A0A0D2J6X0</accession>
<dbReference type="RefSeq" id="XP_013894567.1">
    <property type="nucleotide sequence ID" value="XM_014039113.1"/>
</dbReference>
<reference evidence="1 2" key="1">
    <citation type="journal article" date="2013" name="BMC Genomics">
        <title>Reconstruction of the lipid metabolism for the microalga Monoraphidium neglectum from its genome sequence reveals characteristics suitable for biofuel production.</title>
        <authorList>
            <person name="Bogen C."/>
            <person name="Al-Dilaimi A."/>
            <person name="Albersmeier A."/>
            <person name="Wichmann J."/>
            <person name="Grundmann M."/>
            <person name="Rupp O."/>
            <person name="Lauersen K.J."/>
            <person name="Blifernez-Klassen O."/>
            <person name="Kalinowski J."/>
            <person name="Goesmann A."/>
            <person name="Mussgnug J.H."/>
            <person name="Kruse O."/>
        </authorList>
    </citation>
    <scope>NUCLEOTIDE SEQUENCE [LARGE SCALE GENOMIC DNA]</scope>
    <source>
        <strain evidence="1 2">SAG 48.87</strain>
    </source>
</reference>
<evidence type="ECO:0000313" key="1">
    <source>
        <dbReference type="EMBL" id="KIY95547.1"/>
    </source>
</evidence>
<protein>
    <submittedName>
        <fullName evidence="1">Uncharacterized protein</fullName>
    </submittedName>
</protein>
<dbReference type="KEGG" id="mng:MNEG_12417"/>
<sequence>MLLAALSINRRQLEPQHHPLQPHYYSAALRPLRRYLADHPDDMLAPLLSQLERSPPASVEDARQVYAAALERLTWPGSCAPARPPLWQALTGRGSAPGSLPAFLDAAFALLASESRGRLIDCPEDPSLPHGGAGAAAAAGRVAIVSNLRNAEGAAPNMVLQTRRAGGWACCSCCSRRRACPSG</sequence>
<gene>
    <name evidence="1" type="ORF">MNEG_12417</name>
</gene>
<dbReference type="AlphaFoldDB" id="A0A0D2J6X0"/>
<evidence type="ECO:0000313" key="2">
    <source>
        <dbReference type="Proteomes" id="UP000054498"/>
    </source>
</evidence>
<name>A0A0D2J6X0_9CHLO</name>
<keyword evidence="2" id="KW-1185">Reference proteome</keyword>
<dbReference type="GeneID" id="25729777"/>
<dbReference type="Proteomes" id="UP000054498">
    <property type="component" value="Unassembled WGS sequence"/>
</dbReference>